<dbReference type="GO" id="GO:0015074">
    <property type="term" value="P:DNA integration"/>
    <property type="evidence" value="ECO:0007669"/>
    <property type="project" value="TreeGrafter"/>
</dbReference>
<dbReference type="GO" id="GO:0046975">
    <property type="term" value="F:histone H3K36 methyltransferase activity"/>
    <property type="evidence" value="ECO:0007669"/>
    <property type="project" value="TreeGrafter"/>
</dbReference>
<dbReference type="PANTHER" id="PTHR46060">
    <property type="entry name" value="MARINER MOS1 TRANSPOSASE-LIKE PROTEIN"/>
    <property type="match status" value="1"/>
</dbReference>
<dbReference type="Pfam" id="PF13412">
    <property type="entry name" value="HTH_24"/>
    <property type="match status" value="1"/>
</dbReference>
<accession>A0A3L8DAH9</accession>
<dbReference type="OrthoDB" id="7600185at2759"/>
<dbReference type="InterPro" id="IPR009057">
    <property type="entry name" value="Homeodomain-like_sf"/>
</dbReference>
<dbReference type="GO" id="GO:0006303">
    <property type="term" value="P:double-strand break repair via nonhomologous end joining"/>
    <property type="evidence" value="ECO:0007669"/>
    <property type="project" value="TreeGrafter"/>
</dbReference>
<sequence length="317" mass="37217">MEENKEHFRHLILFYYRKGKNTSQATNSICSVYGEGALAERTVRKWFAKFKAGDFNLKDQERLGRPSTTDDDQIKTLIENNPRYTTRELAEILKISKTTVHDHVVKLGYVSRYDVWVPHNLAEKNLMDRISICDSLYKRNENVPFLKQLVMGDEKWIIYNNVERKRSWGKRNEPALTTPKAGLHPKKVMLCVWWDWKGILYYELLPHNQTINADKYCSQLDELKTAIQEKRPELANRKGVVFHQDNARPHVSLTTRQKLLEFGWDVLPHPPYSPDIAPSDFHLFRSLQNSLSGKNFNSLIDIKNHLEEFFAEKPKKF</sequence>
<organism evidence="3 4">
    <name type="scientific">Ooceraea biroi</name>
    <name type="common">Clonal raider ant</name>
    <name type="synonym">Cerapachys biroi</name>
    <dbReference type="NCBI Taxonomy" id="2015173"/>
    <lineage>
        <taxon>Eukaryota</taxon>
        <taxon>Metazoa</taxon>
        <taxon>Ecdysozoa</taxon>
        <taxon>Arthropoda</taxon>
        <taxon>Hexapoda</taxon>
        <taxon>Insecta</taxon>
        <taxon>Pterygota</taxon>
        <taxon>Neoptera</taxon>
        <taxon>Endopterygota</taxon>
        <taxon>Hymenoptera</taxon>
        <taxon>Apocrita</taxon>
        <taxon>Aculeata</taxon>
        <taxon>Formicoidea</taxon>
        <taxon>Formicidae</taxon>
        <taxon>Dorylinae</taxon>
        <taxon>Ooceraea</taxon>
    </lineage>
</organism>
<dbReference type="Pfam" id="PF17906">
    <property type="entry name" value="HTH_48"/>
    <property type="match status" value="1"/>
</dbReference>
<gene>
    <name evidence="3" type="ORF">DMN91_011221</name>
</gene>
<dbReference type="Gene3D" id="1.10.10.10">
    <property type="entry name" value="Winged helix-like DNA-binding domain superfamily/Winged helix DNA-binding domain"/>
    <property type="match status" value="1"/>
</dbReference>
<evidence type="ECO:0000256" key="1">
    <source>
        <dbReference type="ARBA" id="ARBA00004123"/>
    </source>
</evidence>
<dbReference type="InterPro" id="IPR001888">
    <property type="entry name" value="Transposase_1"/>
</dbReference>
<evidence type="ECO:0000259" key="2">
    <source>
        <dbReference type="Pfam" id="PF17906"/>
    </source>
</evidence>
<dbReference type="GO" id="GO:0031297">
    <property type="term" value="P:replication fork processing"/>
    <property type="evidence" value="ECO:0007669"/>
    <property type="project" value="TreeGrafter"/>
</dbReference>
<dbReference type="PANTHER" id="PTHR46060:SF2">
    <property type="entry name" value="HISTONE-LYSINE N-METHYLTRANSFERASE SETMAR"/>
    <property type="match status" value="1"/>
</dbReference>
<dbReference type="SUPFAM" id="SSF46689">
    <property type="entry name" value="Homeodomain-like"/>
    <property type="match status" value="1"/>
</dbReference>
<reference evidence="3 4" key="1">
    <citation type="journal article" date="2018" name="Genome Res.">
        <title>The genomic architecture and molecular evolution of ant odorant receptors.</title>
        <authorList>
            <person name="McKenzie S.K."/>
            <person name="Kronauer D.J.C."/>
        </authorList>
    </citation>
    <scope>NUCLEOTIDE SEQUENCE [LARGE SCALE GENOMIC DNA]</scope>
    <source>
        <strain evidence="3">Clonal line C1</strain>
    </source>
</reference>
<feature type="domain" description="Mos1 transposase HTH" evidence="2">
    <location>
        <begin position="5"/>
        <end position="54"/>
    </location>
</feature>
<name>A0A3L8DAH9_OOCBI</name>
<dbReference type="Gene3D" id="3.30.420.10">
    <property type="entry name" value="Ribonuclease H-like superfamily/Ribonuclease H"/>
    <property type="match status" value="1"/>
</dbReference>
<dbReference type="AlphaFoldDB" id="A0A3L8DAH9"/>
<dbReference type="Proteomes" id="UP000279307">
    <property type="component" value="Chromosome 11"/>
</dbReference>
<proteinExistence type="predicted"/>
<dbReference type="InterPro" id="IPR041426">
    <property type="entry name" value="Mos1_HTH"/>
</dbReference>
<dbReference type="GO" id="GO:0003690">
    <property type="term" value="F:double-stranded DNA binding"/>
    <property type="evidence" value="ECO:0007669"/>
    <property type="project" value="TreeGrafter"/>
</dbReference>
<dbReference type="GO" id="GO:0044547">
    <property type="term" value="F:DNA topoisomerase binding"/>
    <property type="evidence" value="ECO:0007669"/>
    <property type="project" value="TreeGrafter"/>
</dbReference>
<comment type="caution">
    <text evidence="3">The sequence shown here is derived from an EMBL/GenBank/DDBJ whole genome shotgun (WGS) entry which is preliminary data.</text>
</comment>
<evidence type="ECO:0000313" key="4">
    <source>
        <dbReference type="Proteomes" id="UP000279307"/>
    </source>
</evidence>
<dbReference type="GO" id="GO:0000729">
    <property type="term" value="P:DNA double-strand break processing"/>
    <property type="evidence" value="ECO:0007669"/>
    <property type="project" value="TreeGrafter"/>
</dbReference>
<evidence type="ECO:0000313" key="3">
    <source>
        <dbReference type="EMBL" id="RLU17152.1"/>
    </source>
</evidence>
<dbReference type="InterPro" id="IPR036388">
    <property type="entry name" value="WH-like_DNA-bd_sf"/>
</dbReference>
<dbReference type="EMBL" id="QOIP01000011">
    <property type="protein sequence ID" value="RLU17152.1"/>
    <property type="molecule type" value="Genomic_DNA"/>
</dbReference>
<dbReference type="Pfam" id="PF01359">
    <property type="entry name" value="Transposase_1"/>
    <property type="match status" value="1"/>
</dbReference>
<dbReference type="Gene3D" id="1.10.10.1450">
    <property type="match status" value="1"/>
</dbReference>
<dbReference type="GO" id="GO:0005634">
    <property type="term" value="C:nucleus"/>
    <property type="evidence" value="ECO:0007669"/>
    <property type="project" value="UniProtKB-SubCell"/>
</dbReference>
<dbReference type="GO" id="GO:0000014">
    <property type="term" value="F:single-stranded DNA endodeoxyribonuclease activity"/>
    <property type="evidence" value="ECO:0007669"/>
    <property type="project" value="TreeGrafter"/>
</dbReference>
<dbReference type="GO" id="GO:0000793">
    <property type="term" value="C:condensed chromosome"/>
    <property type="evidence" value="ECO:0007669"/>
    <property type="project" value="TreeGrafter"/>
</dbReference>
<dbReference type="InterPro" id="IPR036397">
    <property type="entry name" value="RNaseH_sf"/>
</dbReference>
<comment type="subcellular location">
    <subcellularLocation>
        <location evidence="1">Nucleus</location>
    </subcellularLocation>
</comment>
<dbReference type="GO" id="GO:0044774">
    <property type="term" value="P:mitotic DNA integrity checkpoint signaling"/>
    <property type="evidence" value="ECO:0007669"/>
    <property type="project" value="TreeGrafter"/>
</dbReference>
<dbReference type="GO" id="GO:0003697">
    <property type="term" value="F:single-stranded DNA binding"/>
    <property type="evidence" value="ECO:0007669"/>
    <property type="project" value="TreeGrafter"/>
</dbReference>
<dbReference type="InterPro" id="IPR052709">
    <property type="entry name" value="Transposase-MT_Hybrid"/>
</dbReference>
<dbReference type="GO" id="GO:0042800">
    <property type="term" value="F:histone H3K4 methyltransferase activity"/>
    <property type="evidence" value="ECO:0007669"/>
    <property type="project" value="TreeGrafter"/>
</dbReference>
<dbReference type="GO" id="GO:0035861">
    <property type="term" value="C:site of double-strand break"/>
    <property type="evidence" value="ECO:0007669"/>
    <property type="project" value="TreeGrafter"/>
</dbReference>
<protein>
    <recommendedName>
        <fullName evidence="2">Mos1 transposase HTH domain-containing protein</fullName>
    </recommendedName>
</protein>